<evidence type="ECO:0000256" key="5">
    <source>
        <dbReference type="ARBA" id="ARBA00023274"/>
    </source>
</evidence>
<dbReference type="InterPro" id="IPR002942">
    <property type="entry name" value="S4_RNA-bd"/>
</dbReference>
<feature type="coiled-coil region" evidence="7">
    <location>
        <begin position="41"/>
        <end position="68"/>
    </location>
</feature>
<dbReference type="RefSeq" id="WP_086636875.1">
    <property type="nucleotide sequence ID" value="NZ_MRZU01000003.1"/>
</dbReference>
<evidence type="ECO:0000256" key="7">
    <source>
        <dbReference type="SAM" id="Coils"/>
    </source>
</evidence>
<evidence type="ECO:0000256" key="4">
    <source>
        <dbReference type="ARBA" id="ARBA00022980"/>
    </source>
</evidence>
<evidence type="ECO:0000259" key="9">
    <source>
        <dbReference type="SMART" id="SM00363"/>
    </source>
</evidence>
<evidence type="ECO:0000256" key="1">
    <source>
        <dbReference type="ARBA" id="ARBA00007465"/>
    </source>
</evidence>
<dbReference type="SMART" id="SM01390">
    <property type="entry name" value="Ribosomal_S4"/>
    <property type="match status" value="1"/>
</dbReference>
<keyword evidence="3 6" id="KW-0694">RNA-binding</keyword>
<dbReference type="GO" id="GO:0019843">
    <property type="term" value="F:rRNA binding"/>
    <property type="evidence" value="ECO:0007669"/>
    <property type="project" value="UniProtKB-UniRule"/>
</dbReference>
<dbReference type="OrthoDB" id="10429at2157"/>
<comment type="function">
    <text evidence="6">One of the primary rRNA binding proteins, it binds directly to 16S rRNA where it nucleates assembly of the body of the 30S subunit.</text>
</comment>
<dbReference type="EMBL" id="MRZU01000003">
    <property type="protein sequence ID" value="OUJ18819.1"/>
    <property type="molecule type" value="Genomic_DNA"/>
</dbReference>
<dbReference type="NCBIfam" id="NF003139">
    <property type="entry name" value="PRK04051.1"/>
    <property type="match status" value="1"/>
</dbReference>
<keyword evidence="7" id="KW-0175">Coiled coil</keyword>
<organism evidence="11 12">
    <name type="scientific">Methanonatronarchaeum thermophilum</name>
    <dbReference type="NCBI Taxonomy" id="1927129"/>
    <lineage>
        <taxon>Archaea</taxon>
        <taxon>Methanobacteriati</taxon>
        <taxon>Methanobacteriota</taxon>
        <taxon>Methanonatronarchaeia</taxon>
        <taxon>Methanonatronarchaeales</taxon>
        <taxon>Methanonatronarchaeaceae</taxon>
        <taxon>Methanonatronarchaeum</taxon>
    </lineage>
</organism>
<keyword evidence="4 6" id="KW-0689">Ribosomal protein</keyword>
<keyword evidence="2 6" id="KW-0699">rRNA-binding</keyword>
<dbReference type="SUPFAM" id="SSF55174">
    <property type="entry name" value="Alpha-L RNA-binding motif"/>
    <property type="match status" value="1"/>
</dbReference>
<evidence type="ECO:0000256" key="6">
    <source>
        <dbReference type="HAMAP-Rule" id="MF_01306"/>
    </source>
</evidence>
<dbReference type="PANTHER" id="PTHR11831">
    <property type="entry name" value="30S 40S RIBOSOMAL PROTEIN"/>
    <property type="match status" value="1"/>
</dbReference>
<sequence>MGSPKKNKKTYETPPHPWQQLRMEDESRLIQEYGLKNKKEIWKAESNLRNYRRKARELLAEVGRATETSKGVKKEKQEFLDKLKRYGLVSQDGTLDDVLGLKVRDILDRRLQSIVNKKGYARTPKQARQFIVHGHIALNGQRVTIPSYLVKTTEENQISYSHTSPMKNEAHPERIEKVEEEL</sequence>
<dbReference type="NCBIfam" id="TIGR01018">
    <property type="entry name" value="uS4_arch"/>
    <property type="match status" value="1"/>
</dbReference>
<evidence type="ECO:0000256" key="2">
    <source>
        <dbReference type="ARBA" id="ARBA00022730"/>
    </source>
</evidence>
<dbReference type="HAMAP" id="MF_01306_A">
    <property type="entry name" value="Ribosomal_uS4_A"/>
    <property type="match status" value="1"/>
</dbReference>
<dbReference type="PROSITE" id="PS50889">
    <property type="entry name" value="S4"/>
    <property type="match status" value="1"/>
</dbReference>
<dbReference type="GO" id="GO:0006412">
    <property type="term" value="P:translation"/>
    <property type="evidence" value="ECO:0007669"/>
    <property type="project" value="UniProtKB-UniRule"/>
</dbReference>
<dbReference type="InterPro" id="IPR022801">
    <property type="entry name" value="Ribosomal_uS4"/>
</dbReference>
<dbReference type="Proteomes" id="UP000195137">
    <property type="component" value="Unassembled WGS sequence"/>
</dbReference>
<dbReference type="SMART" id="SM00363">
    <property type="entry name" value="S4"/>
    <property type="match status" value="1"/>
</dbReference>
<dbReference type="InterPro" id="IPR001912">
    <property type="entry name" value="Ribosomal_uS4_N"/>
</dbReference>
<comment type="function">
    <text evidence="6">With S5 and S12 plays an important role in translational accuracy.</text>
</comment>
<proteinExistence type="inferred from homology"/>
<keyword evidence="12" id="KW-1185">Reference proteome</keyword>
<feature type="domain" description="RNA-binding S4" evidence="9">
    <location>
        <begin position="109"/>
        <end position="171"/>
    </location>
</feature>
<name>A0A1Y3GBM2_9EURY</name>
<comment type="subunit">
    <text evidence="6">Part of the 30S ribosomal subunit. Contacts protein S5. The interaction surface between S4 and S5 is involved in control of translational fidelity.</text>
</comment>
<accession>A0A1Y3GBM2</accession>
<evidence type="ECO:0000259" key="10">
    <source>
        <dbReference type="SMART" id="SM01390"/>
    </source>
</evidence>
<reference evidence="11 12" key="1">
    <citation type="submission" date="2016-12" db="EMBL/GenBank/DDBJ databases">
        <title>Discovery of methanogenic haloarchaea.</title>
        <authorList>
            <person name="Sorokin D.Y."/>
            <person name="Makarova K.S."/>
            <person name="Abbas B."/>
            <person name="Ferrer M."/>
            <person name="Golyshin P.N."/>
        </authorList>
    </citation>
    <scope>NUCLEOTIDE SEQUENCE [LARGE SCALE GENOMIC DNA]</scope>
    <source>
        <strain evidence="11">AMET1</strain>
    </source>
</reference>
<feature type="domain" description="Small ribosomal subunit protein uS4 N-terminal" evidence="10">
    <location>
        <begin position="6"/>
        <end position="108"/>
    </location>
</feature>
<dbReference type="GO" id="GO:0042274">
    <property type="term" value="P:ribosomal small subunit biogenesis"/>
    <property type="evidence" value="ECO:0007669"/>
    <property type="project" value="TreeGrafter"/>
</dbReference>
<evidence type="ECO:0000256" key="3">
    <source>
        <dbReference type="ARBA" id="ARBA00022884"/>
    </source>
</evidence>
<dbReference type="InterPro" id="IPR022802">
    <property type="entry name" value="Ribosomal_uS4_arc"/>
</dbReference>
<dbReference type="InterPro" id="IPR005710">
    <property type="entry name" value="Ribosomal_uS4_euk/arc"/>
</dbReference>
<evidence type="ECO:0000256" key="8">
    <source>
        <dbReference type="SAM" id="MobiDB-lite"/>
    </source>
</evidence>
<keyword evidence="5 6" id="KW-0687">Ribonucleoprotein</keyword>
<feature type="compositionally biased region" description="Basic and acidic residues" evidence="8">
    <location>
        <begin position="168"/>
        <end position="182"/>
    </location>
</feature>
<evidence type="ECO:0000313" key="12">
    <source>
        <dbReference type="Proteomes" id="UP000195137"/>
    </source>
</evidence>
<dbReference type="InterPro" id="IPR036986">
    <property type="entry name" value="S4_RNA-bd_sf"/>
</dbReference>
<dbReference type="Pfam" id="PF01479">
    <property type="entry name" value="S4"/>
    <property type="match status" value="1"/>
</dbReference>
<evidence type="ECO:0000313" key="11">
    <source>
        <dbReference type="EMBL" id="OUJ18819.1"/>
    </source>
</evidence>
<dbReference type="CDD" id="cd00165">
    <property type="entry name" value="S4"/>
    <property type="match status" value="1"/>
</dbReference>
<comment type="similarity">
    <text evidence="1 6">Belongs to the universal ribosomal protein uS4 family.</text>
</comment>
<dbReference type="PANTHER" id="PTHR11831:SF5">
    <property type="entry name" value="40S RIBOSOMAL PROTEIN S9"/>
    <property type="match status" value="1"/>
</dbReference>
<gene>
    <name evidence="6" type="primary">rps4</name>
    <name evidence="11" type="ORF">AMET1_0470</name>
</gene>
<dbReference type="GO" id="GO:0015935">
    <property type="term" value="C:small ribosomal subunit"/>
    <property type="evidence" value="ECO:0007669"/>
    <property type="project" value="InterPro"/>
</dbReference>
<feature type="region of interest" description="Disordered" evidence="8">
    <location>
        <begin position="160"/>
        <end position="182"/>
    </location>
</feature>
<dbReference type="GO" id="GO:0003735">
    <property type="term" value="F:structural constituent of ribosome"/>
    <property type="evidence" value="ECO:0007669"/>
    <property type="project" value="InterPro"/>
</dbReference>
<dbReference type="AlphaFoldDB" id="A0A1Y3GBM2"/>
<dbReference type="Gene3D" id="3.10.290.10">
    <property type="entry name" value="RNA-binding S4 domain"/>
    <property type="match status" value="1"/>
</dbReference>
<comment type="caution">
    <text evidence="11">The sequence shown here is derived from an EMBL/GenBank/DDBJ whole genome shotgun (WGS) entry which is preliminary data.</text>
</comment>
<protein>
    <recommendedName>
        <fullName evidence="6">Small ribosomal subunit protein uS4</fullName>
    </recommendedName>
</protein>